<dbReference type="InterPro" id="IPR001638">
    <property type="entry name" value="Solute-binding_3/MltF_N"/>
</dbReference>
<protein>
    <submittedName>
        <fullName evidence="2">Transporter substrate-binding domain-containing protein</fullName>
    </submittedName>
</protein>
<reference evidence="2 3" key="1">
    <citation type="submission" date="2020-04" db="EMBL/GenBank/DDBJ databases">
        <title>Whole-genome sequencing of Vibrio spp. from China reveals different genetic environments of blaCTX-M-14 among diverse lineages.</title>
        <authorList>
            <person name="Zheng Z."/>
            <person name="Ye L."/>
            <person name="Chen S."/>
        </authorList>
    </citation>
    <scope>NUCLEOTIDE SEQUENCE [LARGE SCALE GENOMIC DNA]</scope>
    <source>
        <strain evidence="2 3">Vb0574</strain>
    </source>
</reference>
<proteinExistence type="predicted"/>
<dbReference type="Proteomes" id="UP000555836">
    <property type="component" value="Unassembled WGS sequence"/>
</dbReference>
<evidence type="ECO:0000313" key="3">
    <source>
        <dbReference type="Proteomes" id="UP000555836"/>
    </source>
</evidence>
<gene>
    <name evidence="2" type="ORF">HKB21_07260</name>
</gene>
<evidence type="ECO:0000313" key="2">
    <source>
        <dbReference type="EMBL" id="NMU25415.1"/>
    </source>
</evidence>
<dbReference type="EMBL" id="JABCLD010001092">
    <property type="protein sequence ID" value="NMU25415.1"/>
    <property type="molecule type" value="Genomic_DNA"/>
</dbReference>
<dbReference type="SUPFAM" id="SSF53850">
    <property type="entry name" value="Periplasmic binding protein-like II"/>
    <property type="match status" value="1"/>
</dbReference>
<name>A0A7Y0X505_VIBPH</name>
<sequence>KSESHSLIVANSKAWKPFSYLSPDGEPKGILIDFWKEYAANNQIDVQFLLLDWDASLQAVKEGKADFHGGLVYSPERAKYM</sequence>
<dbReference type="Gene3D" id="3.40.190.10">
    <property type="entry name" value="Periplasmic binding protein-like II"/>
    <property type="match status" value="1"/>
</dbReference>
<feature type="non-terminal residue" evidence="2">
    <location>
        <position position="1"/>
    </location>
</feature>
<organism evidence="2 3">
    <name type="scientific">Vibrio parahaemolyticus</name>
    <dbReference type="NCBI Taxonomy" id="670"/>
    <lineage>
        <taxon>Bacteria</taxon>
        <taxon>Pseudomonadati</taxon>
        <taxon>Pseudomonadota</taxon>
        <taxon>Gammaproteobacteria</taxon>
        <taxon>Vibrionales</taxon>
        <taxon>Vibrionaceae</taxon>
        <taxon>Vibrio</taxon>
    </lineage>
</organism>
<feature type="non-terminal residue" evidence="2">
    <location>
        <position position="81"/>
    </location>
</feature>
<dbReference type="Pfam" id="PF00497">
    <property type="entry name" value="SBP_bac_3"/>
    <property type="match status" value="1"/>
</dbReference>
<accession>A0A7Y0X505</accession>
<feature type="domain" description="Solute-binding protein family 3/N-terminal" evidence="1">
    <location>
        <begin position="7"/>
        <end position="80"/>
    </location>
</feature>
<dbReference type="AlphaFoldDB" id="A0A7Y0X505"/>
<comment type="caution">
    <text evidence="2">The sequence shown here is derived from an EMBL/GenBank/DDBJ whole genome shotgun (WGS) entry which is preliminary data.</text>
</comment>
<evidence type="ECO:0000259" key="1">
    <source>
        <dbReference type="Pfam" id="PF00497"/>
    </source>
</evidence>